<sequence>MKKRFLIILGLIGVVAASNGKPNIIYILADDLGIGDLGCYGQKIIQTPNIDRLAAEGMLFTQHYSGSTVCGPSRCSLLTGLHTGHSVVRDNGPVKPAGQFPLPEGTATVASQLKSAGYATACIGKWGLGYTGNSGDPVLQGFDYFYGFKCQKNAHSYYPEFVWRNDEQVMLNGEKYVHDEFMAEAYQYVEQKKDEPFFLYLALTIPHADLDVPEDSMEPYAHLEPGKPYRGEKGSYKHQEQPRKAFAGMISRMDRDIGRLMERLKELGLDENTLVMFTSDNGAHLEGGADPDFFDSNGIYTGYKRDLTDGGIHVPFIARLPGRITSGSTNKHVSAMWDIMPTLCELAEAPVPEDIDGISMKPSLLGQAGQREHDALYWEFSSRNGMQAIRMGDWKLVKTNLQKPEDARAMLFNLKKDPSEQDNLADSNPETVERLEKKMDAMRFDSSVFPLFEKKKAAKK</sequence>
<dbReference type="InterPro" id="IPR050738">
    <property type="entry name" value="Sulfatase"/>
</dbReference>
<dbReference type="RefSeq" id="WP_136062227.1">
    <property type="nucleotide sequence ID" value="NZ_CAAHFH010000002.1"/>
</dbReference>
<evidence type="ECO:0000259" key="3">
    <source>
        <dbReference type="Pfam" id="PF00884"/>
    </source>
</evidence>
<dbReference type="Gene3D" id="3.30.1120.10">
    <property type="match status" value="1"/>
</dbReference>
<accession>A0A6C2UKE3</accession>
<evidence type="ECO:0000256" key="1">
    <source>
        <dbReference type="ARBA" id="ARBA00008779"/>
    </source>
</evidence>
<dbReference type="Gene3D" id="3.40.720.10">
    <property type="entry name" value="Alkaline Phosphatase, subunit A"/>
    <property type="match status" value="1"/>
</dbReference>
<dbReference type="CDD" id="cd16145">
    <property type="entry name" value="ARS_like"/>
    <property type="match status" value="1"/>
</dbReference>
<dbReference type="GO" id="GO:0004065">
    <property type="term" value="F:arylsulfatase activity"/>
    <property type="evidence" value="ECO:0007669"/>
    <property type="project" value="TreeGrafter"/>
</dbReference>
<dbReference type="PANTHER" id="PTHR42693">
    <property type="entry name" value="ARYLSULFATASE FAMILY MEMBER"/>
    <property type="match status" value="1"/>
</dbReference>
<dbReference type="PANTHER" id="PTHR42693:SF53">
    <property type="entry name" value="ENDO-4-O-SULFATASE"/>
    <property type="match status" value="1"/>
</dbReference>
<name>A0A6C2UKE3_9BACT</name>
<comment type="similarity">
    <text evidence="1">Belongs to the sulfatase family.</text>
</comment>
<feature type="domain" description="Sulfatase N-terminal" evidence="3">
    <location>
        <begin position="22"/>
        <end position="348"/>
    </location>
</feature>
<keyword evidence="5" id="KW-1185">Reference proteome</keyword>
<dbReference type="InterPro" id="IPR000917">
    <property type="entry name" value="Sulfatase_N"/>
</dbReference>
<evidence type="ECO:0000313" key="5">
    <source>
        <dbReference type="Proteomes" id="UP000346198"/>
    </source>
</evidence>
<reference evidence="4 5" key="1">
    <citation type="submission" date="2019-04" db="EMBL/GenBank/DDBJ databases">
        <authorList>
            <person name="Van Vliet M D."/>
        </authorList>
    </citation>
    <scope>NUCLEOTIDE SEQUENCE [LARGE SCALE GENOMIC DNA]</scope>
    <source>
        <strain evidence="4 5">F21</strain>
    </source>
</reference>
<proteinExistence type="inferred from homology"/>
<dbReference type="EMBL" id="CAAHFH010000002">
    <property type="protein sequence ID" value="VGO20705.1"/>
    <property type="molecule type" value="Genomic_DNA"/>
</dbReference>
<gene>
    <name evidence="4" type="primary">atsA_207</name>
    <name evidence="4" type="ORF">SCARR_02772</name>
</gene>
<dbReference type="InterPro" id="IPR017850">
    <property type="entry name" value="Alkaline_phosphatase_core_sf"/>
</dbReference>
<dbReference type="AlphaFoldDB" id="A0A6C2UKE3"/>
<protein>
    <submittedName>
        <fullName evidence="4">Arylsulfatase</fullName>
    </submittedName>
</protein>
<organism evidence="4 5">
    <name type="scientific">Pontiella sulfatireligans</name>
    <dbReference type="NCBI Taxonomy" id="2750658"/>
    <lineage>
        <taxon>Bacteria</taxon>
        <taxon>Pseudomonadati</taxon>
        <taxon>Kiritimatiellota</taxon>
        <taxon>Kiritimatiellia</taxon>
        <taxon>Kiritimatiellales</taxon>
        <taxon>Pontiellaceae</taxon>
        <taxon>Pontiella</taxon>
    </lineage>
</organism>
<dbReference type="Pfam" id="PF00884">
    <property type="entry name" value="Sulfatase"/>
    <property type="match status" value="1"/>
</dbReference>
<dbReference type="SUPFAM" id="SSF53649">
    <property type="entry name" value="Alkaline phosphatase-like"/>
    <property type="match status" value="1"/>
</dbReference>
<dbReference type="Proteomes" id="UP000346198">
    <property type="component" value="Unassembled WGS sequence"/>
</dbReference>
<evidence type="ECO:0000256" key="2">
    <source>
        <dbReference type="ARBA" id="ARBA00022801"/>
    </source>
</evidence>
<keyword evidence="2" id="KW-0378">Hydrolase</keyword>
<evidence type="ECO:0000313" key="4">
    <source>
        <dbReference type="EMBL" id="VGO20705.1"/>
    </source>
</evidence>